<dbReference type="InterPro" id="IPR051563">
    <property type="entry name" value="Glycosyl_Hydrolase_51"/>
</dbReference>
<dbReference type="STRING" id="27342.A0A0H2R3M0"/>
<evidence type="ECO:0000256" key="3">
    <source>
        <dbReference type="ARBA" id="ARBA00007186"/>
    </source>
</evidence>
<evidence type="ECO:0000313" key="10">
    <source>
        <dbReference type="EMBL" id="KLO05922.1"/>
    </source>
</evidence>
<feature type="domain" description="Alpha-L-arabinofuranosidase C-terminal" evidence="9">
    <location>
        <begin position="471"/>
        <end position="637"/>
    </location>
</feature>
<reference evidence="10 11" key="1">
    <citation type="submission" date="2015-04" db="EMBL/GenBank/DDBJ databases">
        <title>Complete genome sequence of Schizopora paradoxa KUC8140, a cosmopolitan wood degrader in East Asia.</title>
        <authorList>
            <consortium name="DOE Joint Genome Institute"/>
            <person name="Min B."/>
            <person name="Park H."/>
            <person name="Jang Y."/>
            <person name="Kim J.-J."/>
            <person name="Kim K.H."/>
            <person name="Pangilinan J."/>
            <person name="Lipzen A."/>
            <person name="Riley R."/>
            <person name="Grigoriev I.V."/>
            <person name="Spatafora J.W."/>
            <person name="Choi I.-G."/>
        </authorList>
    </citation>
    <scope>NUCLEOTIDE SEQUENCE [LARGE SCALE GENOMIC DNA]</scope>
    <source>
        <strain evidence="10 11">KUC8140</strain>
    </source>
</reference>
<dbReference type="Pfam" id="PF06964">
    <property type="entry name" value="Alpha-L-AF_C"/>
    <property type="match status" value="1"/>
</dbReference>
<evidence type="ECO:0000256" key="5">
    <source>
        <dbReference type="ARBA" id="ARBA00022729"/>
    </source>
</evidence>
<comment type="catalytic activity">
    <reaction evidence="1">
        <text>Hydrolysis of terminal non-reducing alpha-L-arabinofuranoside residues in alpha-L-arabinosides.</text>
        <dbReference type="EC" id="3.2.1.55"/>
    </reaction>
</comment>
<dbReference type="OrthoDB" id="406864at2759"/>
<dbReference type="Gene3D" id="2.60.40.1180">
    <property type="entry name" value="Golgi alpha-mannosidase II"/>
    <property type="match status" value="1"/>
</dbReference>
<dbReference type="PANTHER" id="PTHR31776:SF0">
    <property type="entry name" value="ALPHA-L-ARABINOFURANOSIDASE 1"/>
    <property type="match status" value="1"/>
</dbReference>
<evidence type="ECO:0000256" key="7">
    <source>
        <dbReference type="ARBA" id="ARBA00023180"/>
    </source>
</evidence>
<dbReference type="GO" id="GO:0031222">
    <property type="term" value="P:arabinan catabolic process"/>
    <property type="evidence" value="ECO:0007669"/>
    <property type="project" value="UniProtKB-UniPathway"/>
</dbReference>
<comment type="similarity">
    <text evidence="3">Belongs to the glycosyl hydrolase 51 family.</text>
</comment>
<feature type="signal peptide" evidence="8">
    <location>
        <begin position="1"/>
        <end position="18"/>
    </location>
</feature>
<keyword evidence="11" id="KW-1185">Reference proteome</keyword>
<accession>A0A0H2R3M0</accession>
<gene>
    <name evidence="10" type="ORF">SCHPADRAFT_706959</name>
</gene>
<evidence type="ECO:0000256" key="1">
    <source>
        <dbReference type="ARBA" id="ARBA00001462"/>
    </source>
</evidence>
<feature type="chain" id="PRO_5005201542" description="non-reducing end alpha-L-arabinofuranosidase" evidence="8">
    <location>
        <begin position="19"/>
        <end position="646"/>
    </location>
</feature>
<dbReference type="UniPathway" id="UPA00667"/>
<keyword evidence="7" id="KW-0325">Glycoprotein</keyword>
<dbReference type="EC" id="3.2.1.55" evidence="4"/>
<evidence type="ECO:0000256" key="4">
    <source>
        <dbReference type="ARBA" id="ARBA00012670"/>
    </source>
</evidence>
<dbReference type="Gene3D" id="3.20.20.80">
    <property type="entry name" value="Glycosidases"/>
    <property type="match status" value="1"/>
</dbReference>
<keyword evidence="5 8" id="KW-0732">Signal</keyword>
<evidence type="ECO:0000256" key="6">
    <source>
        <dbReference type="ARBA" id="ARBA00022801"/>
    </source>
</evidence>
<dbReference type="InterPro" id="IPR017853">
    <property type="entry name" value="GH"/>
</dbReference>
<dbReference type="Pfam" id="PF22848">
    <property type="entry name" value="ASD1_dom"/>
    <property type="match status" value="1"/>
</dbReference>
<evidence type="ECO:0000313" key="11">
    <source>
        <dbReference type="Proteomes" id="UP000053477"/>
    </source>
</evidence>
<dbReference type="GO" id="GO:0046373">
    <property type="term" value="P:L-arabinose metabolic process"/>
    <property type="evidence" value="ECO:0007669"/>
    <property type="project" value="InterPro"/>
</dbReference>
<keyword evidence="6 10" id="KW-0378">Hydrolase</keyword>
<dbReference type="InterPro" id="IPR010720">
    <property type="entry name" value="Alpha-L-AF_C"/>
</dbReference>
<comment type="pathway">
    <text evidence="2">Glycan metabolism; L-arabinan degradation.</text>
</comment>
<dbReference type="SUPFAM" id="SSF51445">
    <property type="entry name" value="(Trans)glycosidases"/>
    <property type="match status" value="1"/>
</dbReference>
<name>A0A0H2R3M0_9AGAM</name>
<dbReference type="AlphaFoldDB" id="A0A0H2R3M0"/>
<dbReference type="InterPro" id="IPR055235">
    <property type="entry name" value="ASD1_cat"/>
</dbReference>
<dbReference type="PANTHER" id="PTHR31776">
    <property type="entry name" value="ALPHA-L-ARABINOFURANOSIDASE 1"/>
    <property type="match status" value="1"/>
</dbReference>
<protein>
    <recommendedName>
        <fullName evidence="4">non-reducing end alpha-L-arabinofuranosidase</fullName>
        <ecNumber evidence="4">3.2.1.55</ecNumber>
    </recommendedName>
</protein>
<evidence type="ECO:0000259" key="9">
    <source>
        <dbReference type="SMART" id="SM00813"/>
    </source>
</evidence>
<dbReference type="Proteomes" id="UP000053477">
    <property type="component" value="Unassembled WGS sequence"/>
</dbReference>
<dbReference type="GO" id="GO:0046556">
    <property type="term" value="F:alpha-L-arabinofuranosidase activity"/>
    <property type="evidence" value="ECO:0007669"/>
    <property type="project" value="UniProtKB-EC"/>
</dbReference>
<dbReference type="EMBL" id="KQ086254">
    <property type="protein sequence ID" value="KLO05922.1"/>
    <property type="molecule type" value="Genomic_DNA"/>
</dbReference>
<evidence type="ECO:0000256" key="2">
    <source>
        <dbReference type="ARBA" id="ARBA00004834"/>
    </source>
</evidence>
<sequence>MRLQLPIFLSALVGTTLAANFTVVVNGTASHPVPETLFGYMFEDINFSGDGGLYAEMLMNRAFQQVVPGTSSALQAWSAVNGAEISVVNSTSPVSSALPNSLEVTIPSTASGAVGVANSGYFGINVQESWTYNASFFFKFPSGSKFNGKVTASLVGLDGSTLASSSVDVRGASSTKWTEFFVHLKPSKTAPNTNNTFTVTFDGKEAAGETIHFAMFSLFPPTFKGRANGMRMDVAQALADTKPGFWRFPGGNNLEGQTIPQRWIWNNTVGPLVDRPGRLGDWGYINTDGLGLKDYLDFIVDAGMQPIMAVWAGYSFGGTVDAADIGPYVQEAIDQINFVIGDPSKSAAAALRASLGHPEPYELHYVEIGNEDFFATDTYLDYRWADFVGNLSAAFPQLNFLATTMTFDPVLTPGPKFYDVHVYNTPSWFVENAFVYDGFERNGTKYFEGEYAAISTNANDLFGTPADGRFNFPEMQGSAGEAAFMTGLERNSDIVFAASYAPTLQNVANFQWTPNLIGYDAENVFLSTSYYVQKMFSINKGEEYLPSTLPDATGVVHWSVVRSPSTKQVFIKVANAGADAASIAFALPFVVSTEGSMEVLTGAMGASNTPQAPNTVVPKTLNFKAGKSFTFDAPAFSASVLTLKTE</sequence>
<evidence type="ECO:0000256" key="8">
    <source>
        <dbReference type="SAM" id="SignalP"/>
    </source>
</evidence>
<dbReference type="InParanoid" id="A0A0H2R3M0"/>
<organism evidence="10 11">
    <name type="scientific">Schizopora paradoxa</name>
    <dbReference type="NCBI Taxonomy" id="27342"/>
    <lineage>
        <taxon>Eukaryota</taxon>
        <taxon>Fungi</taxon>
        <taxon>Dikarya</taxon>
        <taxon>Basidiomycota</taxon>
        <taxon>Agaricomycotina</taxon>
        <taxon>Agaricomycetes</taxon>
        <taxon>Hymenochaetales</taxon>
        <taxon>Schizoporaceae</taxon>
        <taxon>Schizopora</taxon>
    </lineage>
</organism>
<dbReference type="SMART" id="SM00813">
    <property type="entry name" value="Alpha-L-AF_C"/>
    <property type="match status" value="1"/>
</dbReference>
<dbReference type="InterPro" id="IPR013780">
    <property type="entry name" value="Glyco_hydro_b"/>
</dbReference>
<proteinExistence type="inferred from homology"/>